<evidence type="ECO:0000256" key="17">
    <source>
        <dbReference type="ARBA" id="ARBA00030754"/>
    </source>
</evidence>
<dbReference type="GO" id="GO:0004519">
    <property type="term" value="F:endonuclease activity"/>
    <property type="evidence" value="ECO:0007669"/>
    <property type="project" value="UniProtKB-KW"/>
</dbReference>
<keyword evidence="9" id="KW-0540">Nuclease</keyword>
<dbReference type="PROSITE" id="PS52020">
    <property type="entry name" value="CRESS_DNA_REP"/>
    <property type="match status" value="1"/>
</dbReference>
<comment type="subcellular location">
    <subcellularLocation>
        <location evidence="2">Host nucleus</location>
    </subcellularLocation>
</comment>
<evidence type="ECO:0000256" key="6">
    <source>
        <dbReference type="ARBA" id="ARBA00022679"/>
    </source>
</evidence>
<dbReference type="GO" id="GO:0000166">
    <property type="term" value="F:nucleotide binding"/>
    <property type="evidence" value="ECO:0007669"/>
    <property type="project" value="UniProtKB-KW"/>
</dbReference>
<keyword evidence="12" id="KW-0255">Endonuclease</keyword>
<keyword evidence="14" id="KW-0190">Covalent protein-DNA linkage</keyword>
<evidence type="ECO:0000256" key="18">
    <source>
        <dbReference type="ARBA" id="ARBA00032243"/>
    </source>
</evidence>
<name>A0A6M4B6C2_9VIRU</name>
<comment type="catalytic activity">
    <reaction evidence="19">
        <text>ATP + H2O = ADP + phosphate + H(+)</text>
        <dbReference type="Rhea" id="RHEA:13065"/>
        <dbReference type="ChEBI" id="CHEBI:15377"/>
        <dbReference type="ChEBI" id="CHEBI:15378"/>
        <dbReference type="ChEBI" id="CHEBI:30616"/>
        <dbReference type="ChEBI" id="CHEBI:43474"/>
        <dbReference type="ChEBI" id="CHEBI:456216"/>
    </reaction>
</comment>
<dbReference type="InterPro" id="IPR000605">
    <property type="entry name" value="Helicase_SF3_ssDNA/RNA_vir"/>
</dbReference>
<evidence type="ECO:0000256" key="3">
    <source>
        <dbReference type="ARBA" id="ARBA00008545"/>
    </source>
</evidence>
<dbReference type="GO" id="GO:0003677">
    <property type="term" value="F:DNA binding"/>
    <property type="evidence" value="ECO:0007669"/>
    <property type="project" value="UniProtKB-KW"/>
</dbReference>
<evidence type="ECO:0000256" key="1">
    <source>
        <dbReference type="ARBA" id="ARBA00001936"/>
    </source>
</evidence>
<dbReference type="GO" id="GO:0003724">
    <property type="term" value="F:RNA helicase activity"/>
    <property type="evidence" value="ECO:0007669"/>
    <property type="project" value="InterPro"/>
</dbReference>
<dbReference type="GO" id="GO:0016787">
    <property type="term" value="F:hydrolase activity"/>
    <property type="evidence" value="ECO:0007669"/>
    <property type="project" value="UniProtKB-KW"/>
</dbReference>
<evidence type="ECO:0000256" key="4">
    <source>
        <dbReference type="ARBA" id="ARBA00014531"/>
    </source>
</evidence>
<keyword evidence="10" id="KW-0479">Metal-binding</keyword>
<evidence type="ECO:0000256" key="9">
    <source>
        <dbReference type="ARBA" id="ARBA00022722"/>
    </source>
</evidence>
<keyword evidence="15" id="KW-0238">DNA-binding</keyword>
<dbReference type="EMBL" id="MN621477">
    <property type="protein sequence ID" value="QJQ37754.1"/>
    <property type="molecule type" value="Genomic_DNA"/>
</dbReference>
<accession>A0A6M4B6C2</accession>
<dbReference type="GO" id="GO:0003723">
    <property type="term" value="F:RNA binding"/>
    <property type="evidence" value="ECO:0007669"/>
    <property type="project" value="InterPro"/>
</dbReference>
<evidence type="ECO:0000256" key="11">
    <source>
        <dbReference type="ARBA" id="ARBA00022741"/>
    </source>
</evidence>
<dbReference type="SUPFAM" id="SSF52540">
    <property type="entry name" value="P-loop containing nucleoside triphosphate hydrolases"/>
    <property type="match status" value="1"/>
</dbReference>
<proteinExistence type="inferred from homology"/>
<evidence type="ECO:0000256" key="13">
    <source>
        <dbReference type="ARBA" id="ARBA00022801"/>
    </source>
</evidence>
<evidence type="ECO:0000256" key="14">
    <source>
        <dbReference type="ARBA" id="ARBA00023124"/>
    </source>
</evidence>
<evidence type="ECO:0000256" key="7">
    <source>
        <dbReference type="ARBA" id="ARBA00022695"/>
    </source>
</evidence>
<keyword evidence="8" id="KW-0235">DNA replication</keyword>
<evidence type="ECO:0000256" key="5">
    <source>
        <dbReference type="ARBA" id="ARBA00022562"/>
    </source>
</evidence>
<evidence type="ECO:0000256" key="15">
    <source>
        <dbReference type="ARBA" id="ARBA00023125"/>
    </source>
</evidence>
<evidence type="ECO:0000313" key="21">
    <source>
        <dbReference type="EMBL" id="QJQ37754.1"/>
    </source>
</evidence>
<comment type="similarity">
    <text evidence="3">Belongs to the nanoviruses/circoviruses replication-associated protein family.</text>
</comment>
<keyword evidence="7" id="KW-0548">Nucleotidyltransferase</keyword>
<evidence type="ECO:0000256" key="10">
    <source>
        <dbReference type="ARBA" id="ARBA00022723"/>
    </source>
</evidence>
<dbReference type="InterPro" id="IPR027417">
    <property type="entry name" value="P-loop_NTPase"/>
</dbReference>
<evidence type="ECO:0000256" key="8">
    <source>
        <dbReference type="ARBA" id="ARBA00022705"/>
    </source>
</evidence>
<dbReference type="Gene3D" id="3.40.1310.20">
    <property type="match status" value="1"/>
</dbReference>
<keyword evidence="5" id="KW-1048">Host nucleus</keyword>
<evidence type="ECO:0000256" key="12">
    <source>
        <dbReference type="ARBA" id="ARBA00022759"/>
    </source>
</evidence>
<dbReference type="GO" id="GO:0006260">
    <property type="term" value="P:DNA replication"/>
    <property type="evidence" value="ECO:0007669"/>
    <property type="project" value="UniProtKB-KW"/>
</dbReference>
<dbReference type="GO" id="GO:0046872">
    <property type="term" value="F:metal ion binding"/>
    <property type="evidence" value="ECO:0007669"/>
    <property type="project" value="UniProtKB-KW"/>
</dbReference>
<dbReference type="GO" id="GO:0042025">
    <property type="term" value="C:host cell nucleus"/>
    <property type="evidence" value="ECO:0007669"/>
    <property type="project" value="UniProtKB-SubCell"/>
</dbReference>
<evidence type="ECO:0000259" key="20">
    <source>
        <dbReference type="PROSITE" id="PS52020"/>
    </source>
</evidence>
<comment type="cofactor">
    <cofactor evidence="1">
        <name>Mn(2+)</name>
        <dbReference type="ChEBI" id="CHEBI:29035"/>
    </cofactor>
</comment>
<dbReference type="Gene3D" id="3.40.50.300">
    <property type="entry name" value="P-loop containing nucleotide triphosphate hydrolases"/>
    <property type="match status" value="1"/>
</dbReference>
<protein>
    <recommendedName>
        <fullName evidence="4">Replication-associated protein</fullName>
    </recommendedName>
    <alternativeName>
        <fullName evidence="17">ATP-dependent helicase Rep</fullName>
    </alternativeName>
    <alternativeName>
        <fullName evidence="18">RepP</fullName>
    </alternativeName>
</protein>
<organism evidence="21">
    <name type="scientific">Cressdnaviricota sp</name>
    <dbReference type="NCBI Taxonomy" id="2748378"/>
    <lineage>
        <taxon>Viruses</taxon>
        <taxon>Monodnaviria</taxon>
        <taxon>Shotokuvirae</taxon>
        <taxon>Cressdnaviricota</taxon>
    </lineage>
</organism>
<feature type="domain" description="CRESS-DNA virus Rep endonuclease" evidence="20">
    <location>
        <begin position="14"/>
        <end position="130"/>
    </location>
</feature>
<keyword evidence="11" id="KW-0547">Nucleotide-binding</keyword>
<dbReference type="InterPro" id="IPR049912">
    <property type="entry name" value="CRESS_DNA_REP"/>
</dbReference>
<keyword evidence="13" id="KW-0378">Hydrolase</keyword>
<reference evidence="21" key="1">
    <citation type="submission" date="2019-10" db="EMBL/GenBank/DDBJ databases">
        <authorList>
            <person name="Liu Q."/>
            <person name="Zhang W."/>
        </authorList>
    </citation>
    <scope>NUCLEOTIDE SEQUENCE</scope>
    <source>
        <strain evidence="21">UJSL010</strain>
    </source>
</reference>
<dbReference type="GO" id="GO:0016779">
    <property type="term" value="F:nucleotidyltransferase activity"/>
    <property type="evidence" value="ECO:0007669"/>
    <property type="project" value="UniProtKB-KW"/>
</dbReference>
<dbReference type="Pfam" id="PF02407">
    <property type="entry name" value="Viral_Rep"/>
    <property type="match status" value="1"/>
</dbReference>
<keyword evidence="16" id="KW-0511">Multifunctional enzyme</keyword>
<keyword evidence="6" id="KW-0808">Transferase</keyword>
<sequence>MRIYKNYFFIILIKMRKYAWCFTINKKDDEDEKDLYEVFNKIMEETKKWYDLREIRYLIMETEKGEQKERLHIQGFVRFSSLKSMENVKKFLGRDDTHLEPPYGKDQDSKKYCSKEKGKEWCKWYEIGTIASQGKRTDYDEFINDVREGMSLEDLYLNHSRIMLQNHSGAMHCIETLQETPDRDKSEVNVWYGASGSGKTTLAMMGKKKSECYFVCISNNNNLWFNGYNASRHKIVILDEFSNQIAGIDKLKMLLDQFQNQVEKKGGFLFFNPPIINITSQRSPLHWFKEQPSREDMIALLRRCKSIKKMSGMVMFKNVKEEVIKNDECDDPVMVLQRLENEESI</sequence>
<evidence type="ECO:0000256" key="19">
    <source>
        <dbReference type="ARBA" id="ARBA00049360"/>
    </source>
</evidence>
<evidence type="ECO:0000256" key="16">
    <source>
        <dbReference type="ARBA" id="ARBA00023268"/>
    </source>
</evidence>
<dbReference type="Pfam" id="PF00910">
    <property type="entry name" value="RNA_helicase"/>
    <property type="match status" value="1"/>
</dbReference>
<evidence type="ECO:0000256" key="2">
    <source>
        <dbReference type="ARBA" id="ARBA00004147"/>
    </source>
</evidence>